<dbReference type="PANTHER" id="PTHR30255">
    <property type="entry name" value="SINGLE-STRANDED-DNA-SPECIFIC EXONUCLEASE RECJ"/>
    <property type="match status" value="1"/>
</dbReference>
<sequence length="411" mass="44914">MSIVKNKIKNLENVAGRIKKAVYDNGRIIIYGDSDMDGIASSVILQEAIKNLGGGVGMVLFPNREEDGYGINFRAIEYVRDKAPAFAKGFGPLRHSSSEASEARPALFITLDLGITNIKEVDALNALGFSVIIIDHHQILNGLPAAEIIIDPKQEGDDSNSTHLANVGITFLLAQELLGGQMSMQLKNSFLELTALATISDMVPQIEENKMFIEEGLRSLKNTFRPGLRAFLDILGEGTVLSDGLYKVISALNAAESIDFKNESYQLLTTASATEARDLAEKLIGKTNYKQQKIKEAVDEVERRISQNPDASIIFEGDPAWKLTLAGPIASIIAQKYQKPTFIFKKGDSESCGSVRSLVEGEDSVQAMKTCADILVTYGGHAKASGFRIKNGNLERFKKALSEHFKNINSR</sequence>
<dbReference type="InterPro" id="IPR051673">
    <property type="entry name" value="SSDNA_exonuclease_RecJ"/>
</dbReference>
<dbReference type="PANTHER" id="PTHR30255:SF2">
    <property type="entry name" value="SINGLE-STRANDED-DNA-SPECIFIC EXONUCLEASE RECJ"/>
    <property type="match status" value="1"/>
</dbReference>
<name>A0A1G2I5I9_9BACT</name>
<dbReference type="AlphaFoldDB" id="A0A1G2I5I9"/>
<dbReference type="InterPro" id="IPR001667">
    <property type="entry name" value="DDH_dom"/>
</dbReference>
<evidence type="ECO:0000313" key="3">
    <source>
        <dbReference type="EMBL" id="OGZ69887.1"/>
    </source>
</evidence>
<dbReference type="InterPro" id="IPR003156">
    <property type="entry name" value="DHHA1_dom"/>
</dbReference>
<organism evidence="3 4">
    <name type="scientific">Candidatus Staskawiczbacteria bacterium RIFCSPHIGHO2_02_FULL_42_22</name>
    <dbReference type="NCBI Taxonomy" id="1802207"/>
    <lineage>
        <taxon>Bacteria</taxon>
        <taxon>Candidatus Staskawicziibacteriota</taxon>
    </lineage>
</organism>
<evidence type="ECO:0000259" key="2">
    <source>
        <dbReference type="Pfam" id="PF02272"/>
    </source>
</evidence>
<feature type="domain" description="DDH" evidence="1">
    <location>
        <begin position="27"/>
        <end position="198"/>
    </location>
</feature>
<dbReference type="Gene3D" id="3.10.310.30">
    <property type="match status" value="1"/>
</dbReference>
<accession>A0A1G2I5I9</accession>
<dbReference type="GO" id="GO:0003676">
    <property type="term" value="F:nucleic acid binding"/>
    <property type="evidence" value="ECO:0007669"/>
    <property type="project" value="InterPro"/>
</dbReference>
<reference evidence="3 4" key="1">
    <citation type="journal article" date="2016" name="Nat. Commun.">
        <title>Thousands of microbial genomes shed light on interconnected biogeochemical processes in an aquifer system.</title>
        <authorList>
            <person name="Anantharaman K."/>
            <person name="Brown C.T."/>
            <person name="Hug L.A."/>
            <person name="Sharon I."/>
            <person name="Castelle C.J."/>
            <person name="Probst A.J."/>
            <person name="Thomas B.C."/>
            <person name="Singh A."/>
            <person name="Wilkins M.J."/>
            <person name="Karaoz U."/>
            <person name="Brodie E.L."/>
            <person name="Williams K.H."/>
            <person name="Hubbard S.S."/>
            <person name="Banfield J.F."/>
        </authorList>
    </citation>
    <scope>NUCLEOTIDE SEQUENCE [LARGE SCALE GENOMIC DNA]</scope>
</reference>
<comment type="caution">
    <text evidence="3">The sequence shown here is derived from an EMBL/GenBank/DDBJ whole genome shotgun (WGS) entry which is preliminary data.</text>
</comment>
<protein>
    <recommendedName>
        <fullName evidence="5">Single-stranded-DNA-specific exonuclease RecJ</fullName>
    </recommendedName>
</protein>
<dbReference type="EMBL" id="MHOT01000001">
    <property type="protein sequence ID" value="OGZ69887.1"/>
    <property type="molecule type" value="Genomic_DNA"/>
</dbReference>
<dbReference type="SUPFAM" id="SSF64182">
    <property type="entry name" value="DHH phosphoesterases"/>
    <property type="match status" value="1"/>
</dbReference>
<gene>
    <name evidence="3" type="ORF">A3D44_03240</name>
</gene>
<feature type="domain" description="DHHA1" evidence="2">
    <location>
        <begin position="320"/>
        <end position="406"/>
    </location>
</feature>
<proteinExistence type="predicted"/>
<dbReference type="Gene3D" id="3.90.1640.30">
    <property type="match status" value="1"/>
</dbReference>
<dbReference type="Pfam" id="PF01368">
    <property type="entry name" value="DHH"/>
    <property type="match status" value="1"/>
</dbReference>
<dbReference type="STRING" id="1802207.A3D44_03240"/>
<dbReference type="GO" id="GO:0004527">
    <property type="term" value="F:exonuclease activity"/>
    <property type="evidence" value="ECO:0007669"/>
    <property type="project" value="UniProtKB-KW"/>
</dbReference>
<dbReference type="InterPro" id="IPR038763">
    <property type="entry name" value="DHH_sf"/>
</dbReference>
<evidence type="ECO:0008006" key="5">
    <source>
        <dbReference type="Google" id="ProtNLM"/>
    </source>
</evidence>
<dbReference type="Proteomes" id="UP000178820">
    <property type="component" value="Unassembled WGS sequence"/>
</dbReference>
<evidence type="ECO:0000313" key="4">
    <source>
        <dbReference type="Proteomes" id="UP000178820"/>
    </source>
</evidence>
<evidence type="ECO:0000259" key="1">
    <source>
        <dbReference type="Pfam" id="PF01368"/>
    </source>
</evidence>
<dbReference type="Pfam" id="PF02272">
    <property type="entry name" value="DHHA1"/>
    <property type="match status" value="1"/>
</dbReference>